<feature type="binding site" evidence="16">
    <location>
        <position position="165"/>
    </location>
    <ligand>
        <name>Ca(2+)</name>
        <dbReference type="ChEBI" id="CHEBI:29108"/>
        <label>2</label>
    </ligand>
</feature>
<feature type="domain" description="Peptidase S1" evidence="21">
    <location>
        <begin position="452"/>
        <end position="604"/>
    </location>
</feature>
<dbReference type="SUPFAM" id="SSF49854">
    <property type="entry name" value="Spermadhesin, CUB domain"/>
    <property type="match status" value="2"/>
</dbReference>
<evidence type="ECO:0000256" key="15">
    <source>
        <dbReference type="PIRSR" id="PIRSR001155-3"/>
    </source>
</evidence>
<dbReference type="PROSITE" id="PS50240">
    <property type="entry name" value="TRYPSIN_DOM"/>
    <property type="match status" value="1"/>
</dbReference>
<dbReference type="Gene3D" id="2.10.25.10">
    <property type="entry name" value="Laminin"/>
    <property type="match status" value="1"/>
</dbReference>
<organism evidence="23 24">
    <name type="scientific">Aldrovandia affinis</name>
    <dbReference type="NCBI Taxonomy" id="143900"/>
    <lineage>
        <taxon>Eukaryota</taxon>
        <taxon>Metazoa</taxon>
        <taxon>Chordata</taxon>
        <taxon>Craniata</taxon>
        <taxon>Vertebrata</taxon>
        <taxon>Euteleostomi</taxon>
        <taxon>Actinopterygii</taxon>
        <taxon>Neopterygii</taxon>
        <taxon>Teleostei</taxon>
        <taxon>Notacanthiformes</taxon>
        <taxon>Halosauridae</taxon>
        <taxon>Aldrovandia</taxon>
    </lineage>
</organism>
<dbReference type="PROSITE" id="PS50923">
    <property type="entry name" value="SUSHI"/>
    <property type="match status" value="2"/>
</dbReference>
<feature type="disulfide bond" evidence="14">
    <location>
        <begin position="334"/>
        <end position="367"/>
    </location>
</feature>
<dbReference type="Pfam" id="PF00431">
    <property type="entry name" value="CUB"/>
    <property type="match status" value="2"/>
</dbReference>
<accession>A0AAD7RZ72</accession>
<evidence type="ECO:0000259" key="21">
    <source>
        <dbReference type="PROSITE" id="PS50240"/>
    </source>
</evidence>
<feature type="domain" description="Sushi" evidence="22">
    <location>
        <begin position="305"/>
        <end position="369"/>
    </location>
</feature>
<dbReference type="Gene3D" id="2.10.70.10">
    <property type="entry name" value="Complement Module, domain 1"/>
    <property type="match status" value="2"/>
</dbReference>
<feature type="binding site" evidence="16">
    <location>
        <position position="130"/>
    </location>
    <ligand>
        <name>Ca(2+)</name>
        <dbReference type="ChEBI" id="CHEBI:29108"/>
        <label>1</label>
    </ligand>
</feature>
<dbReference type="InterPro" id="IPR049883">
    <property type="entry name" value="NOTCH1_EGF-like"/>
</dbReference>
<gene>
    <name evidence="23" type="ORF">AAFF_G00071060</name>
</gene>
<evidence type="ECO:0000256" key="12">
    <source>
        <dbReference type="ARBA" id="ARBA00023157"/>
    </source>
</evidence>
<evidence type="ECO:0000256" key="18">
    <source>
        <dbReference type="PROSITE-ProRule" id="PRU00302"/>
    </source>
</evidence>
<dbReference type="FunFam" id="2.10.25.10:FF:000059">
    <property type="entry name" value="Mannan-binding lectin serine protease 1"/>
    <property type="match status" value="1"/>
</dbReference>
<dbReference type="SUPFAM" id="SSF57196">
    <property type="entry name" value="EGF/Laminin"/>
    <property type="match status" value="1"/>
</dbReference>
<feature type="binding site" evidence="16">
    <location>
        <position position="288"/>
    </location>
    <ligand>
        <name>Ca(2+)</name>
        <dbReference type="ChEBI" id="CHEBI:29108"/>
        <label>3</label>
    </ligand>
</feature>
<evidence type="ECO:0000256" key="1">
    <source>
        <dbReference type="ARBA" id="ARBA00022536"/>
    </source>
</evidence>
<dbReference type="InterPro" id="IPR001254">
    <property type="entry name" value="Trypsin_dom"/>
</dbReference>
<feature type="binding site" evidence="16">
    <location>
        <position position="169"/>
    </location>
    <ligand>
        <name>Ca(2+)</name>
        <dbReference type="ChEBI" id="CHEBI:29108"/>
        <label>2</label>
    </ligand>
</feature>
<dbReference type="PROSITE" id="PS00010">
    <property type="entry name" value="ASX_HYDROXYL"/>
    <property type="match status" value="1"/>
</dbReference>
<dbReference type="SMART" id="SM00020">
    <property type="entry name" value="Tryp_SPc"/>
    <property type="match status" value="1"/>
</dbReference>
<dbReference type="InterPro" id="IPR035914">
    <property type="entry name" value="Sperma_CUB_dom_sf"/>
</dbReference>
<feature type="binding site" evidence="16">
    <location>
        <position position="166"/>
    </location>
    <ligand>
        <name>Ca(2+)</name>
        <dbReference type="ChEBI" id="CHEBI:29108"/>
        <label>2</label>
    </ligand>
</feature>
<dbReference type="CDD" id="cd00033">
    <property type="entry name" value="CCP"/>
    <property type="match status" value="1"/>
</dbReference>
<evidence type="ECO:0008006" key="25">
    <source>
        <dbReference type="Google" id="ProtNLM"/>
    </source>
</evidence>
<dbReference type="GO" id="GO:0045087">
    <property type="term" value="P:innate immune response"/>
    <property type="evidence" value="ECO:0007669"/>
    <property type="project" value="UniProtKB-KW"/>
</dbReference>
<dbReference type="AlphaFoldDB" id="A0AAD7RZ72"/>
<dbReference type="InterPro" id="IPR000152">
    <property type="entry name" value="EGF-type_Asp/Asn_hydroxyl_site"/>
</dbReference>
<feature type="binding site" evidence="16">
    <location>
        <position position="148"/>
    </location>
    <ligand>
        <name>Ca(2+)</name>
        <dbReference type="ChEBI" id="CHEBI:29108"/>
        <label>2</label>
    </ligand>
</feature>
<dbReference type="InterPro" id="IPR018097">
    <property type="entry name" value="EGF_Ca-bd_CS"/>
</dbReference>
<feature type="disulfide bond" evidence="14 17">
    <location>
        <begin position="248"/>
        <end position="265"/>
    </location>
</feature>
<dbReference type="CDD" id="cd00054">
    <property type="entry name" value="EGF_CA"/>
    <property type="match status" value="1"/>
</dbReference>
<evidence type="ECO:0000313" key="23">
    <source>
        <dbReference type="EMBL" id="KAJ8392902.1"/>
    </source>
</evidence>
<keyword evidence="11" id="KW-0180">Complement pathway</keyword>
<dbReference type="EMBL" id="JAINUG010000142">
    <property type="protein sequence ID" value="KAJ8392902.1"/>
    <property type="molecule type" value="Genomic_DNA"/>
</dbReference>
<dbReference type="PROSITE" id="PS01186">
    <property type="entry name" value="EGF_2"/>
    <property type="match status" value="1"/>
</dbReference>
<keyword evidence="4" id="KW-0645">Protease</keyword>
<feature type="binding site" evidence="16">
    <location>
        <position position="66"/>
    </location>
    <ligand>
        <name>Ca(2+)</name>
        <dbReference type="ChEBI" id="CHEBI:29108"/>
        <label>1</label>
    </ligand>
</feature>
<evidence type="ECO:0000256" key="10">
    <source>
        <dbReference type="ARBA" id="ARBA00022859"/>
    </source>
</evidence>
<dbReference type="SMART" id="SM00042">
    <property type="entry name" value="CUB"/>
    <property type="match status" value="2"/>
</dbReference>
<dbReference type="FunFam" id="2.10.70.10:FF:000016">
    <property type="entry name" value="Mannan-binding lectin serine protease 1"/>
    <property type="match status" value="1"/>
</dbReference>
<keyword evidence="13 15" id="KW-0379">Hydroxylation</keyword>
<comment type="caution">
    <text evidence="18">Lacks conserved residue(s) required for the propagation of feature annotation.</text>
</comment>
<evidence type="ECO:0000256" key="4">
    <source>
        <dbReference type="ARBA" id="ARBA00022670"/>
    </source>
</evidence>
<keyword evidence="3 18" id="KW-0768">Sushi</keyword>
<evidence type="ECO:0000256" key="19">
    <source>
        <dbReference type="SAM" id="SignalP"/>
    </source>
</evidence>
<evidence type="ECO:0000256" key="8">
    <source>
        <dbReference type="ARBA" id="ARBA00022801"/>
    </source>
</evidence>
<keyword evidence="15" id="KW-0597">Phosphoprotein</keyword>
<dbReference type="InterPro" id="IPR024175">
    <property type="entry name" value="Pept_S1A_C1r/C1S/mannan-bd"/>
</dbReference>
<feature type="binding site" evidence="16">
    <location>
        <position position="151"/>
    </location>
    <ligand>
        <name>Ca(2+)</name>
        <dbReference type="ChEBI" id="CHEBI:29108"/>
        <label>2</label>
    </ligand>
</feature>
<dbReference type="SMART" id="SM00032">
    <property type="entry name" value="CCP"/>
    <property type="match status" value="2"/>
</dbReference>
<keyword evidence="8" id="KW-0378">Hydrolase</keyword>
<dbReference type="PANTHER" id="PTHR24255:SF29">
    <property type="entry name" value="COMPLEMENT COMPONENT 1, S SUBCOMPONENT"/>
    <property type="match status" value="1"/>
</dbReference>
<dbReference type="PANTHER" id="PTHR24255">
    <property type="entry name" value="COMPLEMENT COMPONENT 1, S SUBCOMPONENT-RELATED"/>
    <property type="match status" value="1"/>
</dbReference>
<keyword evidence="16" id="KW-0106">Calcium</keyword>
<keyword evidence="9" id="KW-0720">Serine protease</keyword>
<evidence type="ECO:0000256" key="11">
    <source>
        <dbReference type="ARBA" id="ARBA00022875"/>
    </source>
</evidence>
<feature type="modified residue" description="Phosphoserine; by CK2" evidence="15">
    <location>
        <position position="204"/>
    </location>
</feature>
<feature type="binding site" evidence="16">
    <location>
        <position position="149"/>
    </location>
    <ligand>
        <name>Ca(2+)</name>
        <dbReference type="ChEBI" id="CHEBI:29108"/>
        <label>2</label>
    </ligand>
</feature>
<evidence type="ECO:0000256" key="17">
    <source>
        <dbReference type="PROSITE-ProRule" id="PRU00059"/>
    </source>
</evidence>
<feature type="disulfide bond" evidence="14 17">
    <location>
        <begin position="191"/>
        <end position="218"/>
    </location>
</feature>
<keyword evidence="24" id="KW-1185">Reference proteome</keyword>
<dbReference type="InterPro" id="IPR000859">
    <property type="entry name" value="CUB_dom"/>
</dbReference>
<dbReference type="SUPFAM" id="SSF57535">
    <property type="entry name" value="Complement control module/SCR domain"/>
    <property type="match status" value="2"/>
</dbReference>
<feature type="signal peptide" evidence="19">
    <location>
        <begin position="1"/>
        <end position="19"/>
    </location>
</feature>
<dbReference type="GO" id="GO:0004252">
    <property type="term" value="F:serine-type endopeptidase activity"/>
    <property type="evidence" value="ECO:0007669"/>
    <property type="project" value="InterPro"/>
</dbReference>
<keyword evidence="10" id="KW-0391">Immunity</keyword>
<feature type="disulfide bond" evidence="14">
    <location>
        <begin position="159"/>
        <end position="172"/>
    </location>
</feature>
<dbReference type="Pfam" id="PF00089">
    <property type="entry name" value="Trypsin"/>
    <property type="match status" value="1"/>
</dbReference>
<feature type="disulfide bond" evidence="14">
    <location>
        <begin position="152"/>
        <end position="163"/>
    </location>
</feature>
<name>A0AAD7RZ72_9TELE</name>
<evidence type="ECO:0000256" key="2">
    <source>
        <dbReference type="ARBA" id="ARBA00022588"/>
    </source>
</evidence>
<feature type="modified residue" description="(3R)-3-hydroxyasparagine" evidence="15">
    <location>
        <position position="165"/>
    </location>
</feature>
<evidence type="ECO:0000256" key="5">
    <source>
        <dbReference type="ARBA" id="ARBA00022723"/>
    </source>
</evidence>
<feature type="disulfide bond" evidence="14">
    <location>
        <begin position="307"/>
        <end position="355"/>
    </location>
</feature>
<feature type="binding site" evidence="16">
    <location>
        <position position="132"/>
    </location>
    <ligand>
        <name>Ca(2+)</name>
        <dbReference type="ChEBI" id="CHEBI:29108"/>
        <label>1</label>
    </ligand>
</feature>
<sequence length="614" mass="68179">MISLLLLFLPLSSSLPTSGWVESPGYPGGYPDMTKLDWKRCAPPGYVRSLTLTHLDMEDSEDCQNDALEVGQREGLPGHAIRWDHGWISNDERKLVSLCGHKSYKELQSSVNPLLSSTVSGCLMLSFHSDYSNTKRHSGFRAFYTVQDVDECVDSDNACTHFCANYIGGYRCFCRQGYYLEKDEHTCTVNCSADLSGSALGTVSSPGWPNPYAEYTRCSYTLAVDDGLQLVLEFTEEFDVQEGEGGHCTDSLTIKTPSRDFGPFCGQVPPPSPLLTGSHQAQILFNTDGTGSNTGFTLSYKTTAQTCPSTVTSNSSLNTQMPQYRHGDQVTVRCDLGYYLHHKGNEILNKYSAVCQRTGVWNPVLPCERVNCGIPDIPEDGPLQLLEKNPGTLYQSEVQFQCESKYYSLEPNEPYLCDAQGKWRSKSGQTTLPKCVTVCGKTENDIIRFSRILGGQAANLGEIPWQLWLFSCKGGASLINDQWAVTAAHVVEGHEERAMNIYGGLVIQRGAYGVEKRRSETRGRENKDGLSMEDKVGTVSGWGVTEKGMESNKLLYINIKGSGNKDGKGPYRLYGIVSWGPQCKDKGYYTKVENYLDWIKETIEKEESKEESDE</sequence>
<evidence type="ECO:0000256" key="6">
    <source>
        <dbReference type="ARBA" id="ARBA00022729"/>
    </source>
</evidence>
<dbReference type="GO" id="GO:0072562">
    <property type="term" value="C:blood microparticle"/>
    <property type="evidence" value="ECO:0007669"/>
    <property type="project" value="TreeGrafter"/>
</dbReference>
<dbReference type="InterPro" id="IPR009003">
    <property type="entry name" value="Peptidase_S1_PA"/>
</dbReference>
<dbReference type="InterPro" id="IPR001881">
    <property type="entry name" value="EGF-like_Ca-bd_dom"/>
</dbReference>
<dbReference type="PIRSF" id="PIRSF001155">
    <property type="entry name" value="C1r_C1s_MASP"/>
    <property type="match status" value="1"/>
</dbReference>
<dbReference type="Pfam" id="PF07645">
    <property type="entry name" value="EGF_CA"/>
    <property type="match status" value="1"/>
</dbReference>
<keyword evidence="6 19" id="KW-0732">Signal</keyword>
<dbReference type="PROSITE" id="PS01180">
    <property type="entry name" value="CUB"/>
    <property type="match status" value="2"/>
</dbReference>
<proteinExistence type="predicted"/>
<evidence type="ECO:0000256" key="14">
    <source>
        <dbReference type="PIRSR" id="PIRSR001155-2"/>
    </source>
</evidence>
<evidence type="ECO:0000256" key="16">
    <source>
        <dbReference type="PIRSR" id="PIRSR001155-4"/>
    </source>
</evidence>
<feature type="domain" description="CUB" evidence="20">
    <location>
        <begin position="191"/>
        <end position="303"/>
    </location>
</feature>
<dbReference type="Proteomes" id="UP001221898">
    <property type="component" value="Unassembled WGS sequence"/>
</dbReference>
<dbReference type="GO" id="GO:0006958">
    <property type="term" value="P:complement activation, classical pathway"/>
    <property type="evidence" value="ECO:0007669"/>
    <property type="project" value="UniProtKB-KW"/>
</dbReference>
<dbReference type="InterPro" id="IPR035976">
    <property type="entry name" value="Sushi/SCR/CCP_sf"/>
</dbReference>
<evidence type="ECO:0000256" key="13">
    <source>
        <dbReference type="ARBA" id="ARBA00023278"/>
    </source>
</evidence>
<keyword evidence="5 16" id="KW-0479">Metal-binding</keyword>
<feature type="binding site" evidence="16">
    <location>
        <position position="250"/>
    </location>
    <ligand>
        <name>Ca(2+)</name>
        <dbReference type="ChEBI" id="CHEBI:29108"/>
        <label>3</label>
    </ligand>
</feature>
<feature type="chain" id="PRO_5042088589" description="Complement subcomponent C1r" evidence="19">
    <location>
        <begin position="20"/>
        <end position="614"/>
    </location>
</feature>
<dbReference type="PROSITE" id="PS01187">
    <property type="entry name" value="EGF_CA"/>
    <property type="match status" value="1"/>
</dbReference>
<feature type="disulfide bond" evidence="14">
    <location>
        <begin position="174"/>
        <end position="187"/>
    </location>
</feature>
<dbReference type="GO" id="GO:0005509">
    <property type="term" value="F:calcium ion binding"/>
    <property type="evidence" value="ECO:0007669"/>
    <property type="project" value="InterPro"/>
</dbReference>
<keyword evidence="7" id="KW-0677">Repeat</keyword>
<dbReference type="Pfam" id="PF00084">
    <property type="entry name" value="Sushi"/>
    <property type="match status" value="2"/>
</dbReference>
<keyword evidence="1" id="KW-0245">EGF-like domain</keyword>
<feature type="disulfide bond" evidence="14">
    <location>
        <begin position="402"/>
        <end position="435"/>
    </location>
</feature>
<dbReference type="InterPro" id="IPR000436">
    <property type="entry name" value="Sushi_SCR_CCP_dom"/>
</dbReference>
<comment type="PTM">
    <text evidence="15">The iron and 2-oxoglutarate dependent 3-hydroxylation of aspartate and asparagine is (R) stereospecific within EGF domains.</text>
</comment>
<keyword evidence="12 14" id="KW-1015">Disulfide bond</keyword>
<feature type="binding site" evidence="16">
    <location>
        <position position="58"/>
    </location>
    <ligand>
        <name>Ca(2+)</name>
        <dbReference type="ChEBI" id="CHEBI:29108"/>
        <label>1</label>
    </ligand>
</feature>
<dbReference type="Gene3D" id="2.40.10.10">
    <property type="entry name" value="Trypsin-like serine proteases"/>
    <property type="match status" value="2"/>
</dbReference>
<feature type="disulfide bond" evidence="14">
    <location>
        <begin position="372"/>
        <end position="417"/>
    </location>
</feature>
<feature type="domain" description="CUB" evidence="20">
    <location>
        <begin position="7"/>
        <end position="147"/>
    </location>
</feature>
<reference evidence="23" key="1">
    <citation type="journal article" date="2023" name="Science">
        <title>Genome structures resolve the early diversification of teleost fishes.</title>
        <authorList>
            <person name="Parey E."/>
            <person name="Louis A."/>
            <person name="Montfort J."/>
            <person name="Bouchez O."/>
            <person name="Roques C."/>
            <person name="Iampietro C."/>
            <person name="Lluch J."/>
            <person name="Castinel A."/>
            <person name="Donnadieu C."/>
            <person name="Desvignes T."/>
            <person name="Floi Bucao C."/>
            <person name="Jouanno E."/>
            <person name="Wen M."/>
            <person name="Mejri S."/>
            <person name="Dirks R."/>
            <person name="Jansen H."/>
            <person name="Henkel C."/>
            <person name="Chen W.J."/>
            <person name="Zahm M."/>
            <person name="Cabau C."/>
            <person name="Klopp C."/>
            <person name="Thompson A.W."/>
            <person name="Robinson-Rechavi M."/>
            <person name="Braasch I."/>
            <person name="Lecointre G."/>
            <person name="Bobe J."/>
            <person name="Postlethwait J.H."/>
            <person name="Berthelot C."/>
            <person name="Roest Crollius H."/>
            <person name="Guiguen Y."/>
        </authorList>
    </citation>
    <scope>NUCLEOTIDE SEQUENCE</scope>
    <source>
        <strain evidence="23">NC1722</strain>
    </source>
</reference>
<dbReference type="Gene3D" id="2.60.120.290">
    <property type="entry name" value="Spermadhesin, CUB domain"/>
    <property type="match status" value="2"/>
</dbReference>
<dbReference type="InterPro" id="IPR043504">
    <property type="entry name" value="Peptidase_S1_PA_chymotrypsin"/>
</dbReference>
<evidence type="ECO:0000256" key="9">
    <source>
        <dbReference type="ARBA" id="ARBA00022825"/>
    </source>
</evidence>
<keyword evidence="2" id="KW-0399">Innate immunity</keyword>
<dbReference type="SMART" id="SM00179">
    <property type="entry name" value="EGF_CA"/>
    <property type="match status" value="1"/>
</dbReference>
<evidence type="ECO:0000313" key="24">
    <source>
        <dbReference type="Proteomes" id="UP001221898"/>
    </source>
</evidence>
<dbReference type="SUPFAM" id="SSF50494">
    <property type="entry name" value="Trypsin-like serine proteases"/>
    <property type="match status" value="1"/>
</dbReference>
<comment type="caution">
    <text evidence="23">The sequence shown here is derived from an EMBL/GenBank/DDBJ whole genome shotgun (WGS) entry which is preliminary data.</text>
</comment>
<protein>
    <recommendedName>
        <fullName evidence="25">Complement subcomponent C1r</fullName>
    </recommendedName>
</protein>
<evidence type="ECO:0000256" key="7">
    <source>
        <dbReference type="ARBA" id="ARBA00022737"/>
    </source>
</evidence>
<evidence type="ECO:0000259" key="20">
    <source>
        <dbReference type="PROSITE" id="PS01180"/>
    </source>
</evidence>
<dbReference type="InterPro" id="IPR000742">
    <property type="entry name" value="EGF"/>
</dbReference>
<feature type="domain" description="Sushi" evidence="22">
    <location>
        <begin position="370"/>
        <end position="437"/>
    </location>
</feature>
<dbReference type="GO" id="GO:0031638">
    <property type="term" value="P:zymogen activation"/>
    <property type="evidence" value="ECO:0007669"/>
    <property type="project" value="TreeGrafter"/>
</dbReference>
<evidence type="ECO:0000256" key="3">
    <source>
        <dbReference type="ARBA" id="ARBA00022659"/>
    </source>
</evidence>
<evidence type="ECO:0000259" key="22">
    <source>
        <dbReference type="PROSITE" id="PS50923"/>
    </source>
</evidence>
<dbReference type="CDD" id="cd00041">
    <property type="entry name" value="CUB"/>
    <property type="match status" value="2"/>
</dbReference>
<feature type="disulfide bond" evidence="14">
    <location>
        <begin position="63"/>
        <end position="99"/>
    </location>
</feature>